<dbReference type="SUPFAM" id="SSF51905">
    <property type="entry name" value="FAD/NAD(P)-binding domain"/>
    <property type="match status" value="1"/>
</dbReference>
<accession>A0A372JAD8</accession>
<evidence type="ECO:0000256" key="2">
    <source>
        <dbReference type="SAM" id="MobiDB-lite"/>
    </source>
</evidence>
<dbReference type="Gene3D" id="3.50.50.60">
    <property type="entry name" value="FAD/NAD(P)-binding domain"/>
    <property type="match status" value="1"/>
</dbReference>
<keyword evidence="1" id="KW-0560">Oxidoreductase</keyword>
<dbReference type="Pfam" id="PF01266">
    <property type="entry name" value="DAO"/>
    <property type="match status" value="1"/>
</dbReference>
<gene>
    <name evidence="4" type="ORF">DZF91_35445</name>
</gene>
<comment type="caution">
    <text evidence="4">The sequence shown here is derived from an EMBL/GenBank/DDBJ whole genome shotgun (WGS) entry which is preliminary data.</text>
</comment>
<protein>
    <submittedName>
        <fullName evidence="4">FAD-binding oxidoreductase</fullName>
    </submittedName>
</protein>
<reference evidence="4 5" key="1">
    <citation type="submission" date="2018-08" db="EMBL/GenBank/DDBJ databases">
        <title>Actinomadura jelena sp. nov., a novel Actinomycete isolated from soil in Chad.</title>
        <authorList>
            <person name="Shi L."/>
        </authorList>
    </citation>
    <scope>NUCLEOTIDE SEQUENCE [LARGE SCALE GENOMIC DNA]</scope>
    <source>
        <strain evidence="4 5">NEAU-G17</strain>
    </source>
</reference>
<dbReference type="RefSeq" id="WP_117361403.1">
    <property type="nucleotide sequence ID" value="NZ_QURH01001020.1"/>
</dbReference>
<dbReference type="InterPro" id="IPR036188">
    <property type="entry name" value="FAD/NAD-bd_sf"/>
</dbReference>
<dbReference type="AlphaFoldDB" id="A0A372JAD8"/>
<keyword evidence="5" id="KW-1185">Reference proteome</keyword>
<organism evidence="4 5">
    <name type="scientific">Actinomadura logoneensis</name>
    <dbReference type="NCBI Taxonomy" id="2293572"/>
    <lineage>
        <taxon>Bacteria</taxon>
        <taxon>Bacillati</taxon>
        <taxon>Actinomycetota</taxon>
        <taxon>Actinomycetes</taxon>
        <taxon>Streptosporangiales</taxon>
        <taxon>Thermomonosporaceae</taxon>
        <taxon>Actinomadura</taxon>
    </lineage>
</organism>
<dbReference type="GO" id="GO:0016491">
    <property type="term" value="F:oxidoreductase activity"/>
    <property type="evidence" value="ECO:0007669"/>
    <property type="project" value="UniProtKB-KW"/>
</dbReference>
<feature type="domain" description="FAD dependent oxidoreductase" evidence="3">
    <location>
        <begin position="32"/>
        <end position="363"/>
    </location>
</feature>
<dbReference type="Proteomes" id="UP000261811">
    <property type="component" value="Unassembled WGS sequence"/>
</dbReference>
<dbReference type="PANTHER" id="PTHR13847">
    <property type="entry name" value="SARCOSINE DEHYDROGENASE-RELATED"/>
    <property type="match status" value="1"/>
</dbReference>
<dbReference type="Gene3D" id="3.30.9.10">
    <property type="entry name" value="D-Amino Acid Oxidase, subunit A, domain 2"/>
    <property type="match status" value="1"/>
</dbReference>
<feature type="region of interest" description="Disordered" evidence="2">
    <location>
        <begin position="1"/>
        <end position="27"/>
    </location>
</feature>
<dbReference type="PANTHER" id="PTHR13847:SF287">
    <property type="entry name" value="FAD-DEPENDENT OXIDOREDUCTASE DOMAIN-CONTAINING PROTEIN 1"/>
    <property type="match status" value="1"/>
</dbReference>
<dbReference type="OrthoDB" id="9806452at2"/>
<proteinExistence type="predicted"/>
<evidence type="ECO:0000313" key="5">
    <source>
        <dbReference type="Proteomes" id="UP000261811"/>
    </source>
</evidence>
<dbReference type="GO" id="GO:0005737">
    <property type="term" value="C:cytoplasm"/>
    <property type="evidence" value="ECO:0007669"/>
    <property type="project" value="TreeGrafter"/>
</dbReference>
<sequence length="390" mass="40661">MATEPRARTEPPGSAEPAETAERGAPPERAEVVVIGGGVIGLSIAAELAGAGVETVLLERDTPGSGASKATADVLRAYFAGNPVSSAMAVRSLAAYREWDGLPMRPTGYLVLFTDAEQVSEWERQRPAQHDAGVDVELIDAAEARRRNPLIAPNLPLTAAAWSPQAYVSDTAAIVAGFVRAARRAGAGVHSGCRVTDVDTVTGRVGIAGGRSVTAGTVVCAAGAWSAPIARMAGVDLPLAEPVVQELLTAGPLPDAPDIPITLHAASGLLVRRRGEGLLVGMGYPGPDRDDWRDRVRRQLALTYPHLTGAEIGTAFTGVRDASPDRTAFIGRAPGDTPFLYAAGFSGHGLCVAPAAGQIVRDLYLGRDPGIPVAKLDVSRHRTGRRDDDD</sequence>
<evidence type="ECO:0000256" key="1">
    <source>
        <dbReference type="ARBA" id="ARBA00023002"/>
    </source>
</evidence>
<evidence type="ECO:0000259" key="3">
    <source>
        <dbReference type="Pfam" id="PF01266"/>
    </source>
</evidence>
<dbReference type="InterPro" id="IPR006076">
    <property type="entry name" value="FAD-dep_OxRdtase"/>
</dbReference>
<name>A0A372JAD8_9ACTN</name>
<evidence type="ECO:0000313" key="4">
    <source>
        <dbReference type="EMBL" id="RFU36957.1"/>
    </source>
</evidence>
<dbReference type="EMBL" id="QURH01001020">
    <property type="protein sequence ID" value="RFU36957.1"/>
    <property type="molecule type" value="Genomic_DNA"/>
</dbReference>